<organism evidence="2 3">
    <name type="scientific">Larinioides sclopetarius</name>
    <dbReference type="NCBI Taxonomy" id="280406"/>
    <lineage>
        <taxon>Eukaryota</taxon>
        <taxon>Metazoa</taxon>
        <taxon>Ecdysozoa</taxon>
        <taxon>Arthropoda</taxon>
        <taxon>Chelicerata</taxon>
        <taxon>Arachnida</taxon>
        <taxon>Araneae</taxon>
        <taxon>Araneomorphae</taxon>
        <taxon>Entelegynae</taxon>
        <taxon>Araneoidea</taxon>
        <taxon>Araneidae</taxon>
        <taxon>Larinioides</taxon>
    </lineage>
</organism>
<evidence type="ECO:0000313" key="3">
    <source>
        <dbReference type="Proteomes" id="UP001497382"/>
    </source>
</evidence>
<dbReference type="Proteomes" id="UP001497382">
    <property type="component" value="Unassembled WGS sequence"/>
</dbReference>
<evidence type="ECO:0000256" key="1">
    <source>
        <dbReference type="SAM" id="Phobius"/>
    </source>
</evidence>
<dbReference type="EMBL" id="CAXIEN010000187">
    <property type="protein sequence ID" value="CAL1285026.1"/>
    <property type="molecule type" value="Genomic_DNA"/>
</dbReference>
<accession>A0AAV2AM64</accession>
<feature type="transmembrane region" description="Helical" evidence="1">
    <location>
        <begin position="85"/>
        <end position="104"/>
    </location>
</feature>
<feature type="transmembrane region" description="Helical" evidence="1">
    <location>
        <begin position="16"/>
        <end position="36"/>
    </location>
</feature>
<comment type="caution">
    <text evidence="2">The sequence shown here is derived from an EMBL/GenBank/DDBJ whole genome shotgun (WGS) entry which is preliminary data.</text>
</comment>
<evidence type="ECO:0000313" key="2">
    <source>
        <dbReference type="EMBL" id="CAL1285026.1"/>
    </source>
</evidence>
<dbReference type="AlphaFoldDB" id="A0AAV2AM64"/>
<keyword evidence="1" id="KW-1133">Transmembrane helix</keyword>
<protein>
    <submittedName>
        <fullName evidence="2">Uncharacterized protein</fullName>
    </submittedName>
</protein>
<sequence>MEFNLPEIPENAVVCLFHFPLLLAVVACLQFMNIFYSNSLHNACFYKFHKSVFIMAFYAYYYMFLFIQYLGLLVYNVFVYTFKCIIYASLSTYFVICYLYFITFHSRLG</sequence>
<keyword evidence="3" id="KW-1185">Reference proteome</keyword>
<feature type="transmembrane region" description="Helical" evidence="1">
    <location>
        <begin position="57"/>
        <end position="79"/>
    </location>
</feature>
<reference evidence="2 3" key="1">
    <citation type="submission" date="2024-04" db="EMBL/GenBank/DDBJ databases">
        <authorList>
            <person name="Rising A."/>
            <person name="Reimegard J."/>
            <person name="Sonavane S."/>
            <person name="Akerstrom W."/>
            <person name="Nylinder S."/>
            <person name="Hedman E."/>
            <person name="Kallberg Y."/>
        </authorList>
    </citation>
    <scope>NUCLEOTIDE SEQUENCE [LARGE SCALE GENOMIC DNA]</scope>
</reference>
<keyword evidence="1" id="KW-0812">Transmembrane</keyword>
<gene>
    <name evidence="2" type="ORF">LARSCL_LOCUS13477</name>
</gene>
<proteinExistence type="predicted"/>
<keyword evidence="1" id="KW-0472">Membrane</keyword>
<name>A0AAV2AM64_9ARAC</name>